<dbReference type="Gene3D" id="3.40.190.10">
    <property type="entry name" value="Periplasmic binding protein-like II"/>
    <property type="match status" value="1"/>
</dbReference>
<evidence type="ECO:0000256" key="3">
    <source>
        <dbReference type="ARBA" id="ARBA00023125"/>
    </source>
</evidence>
<dbReference type="GO" id="GO:0003677">
    <property type="term" value="F:DNA binding"/>
    <property type="evidence" value="ECO:0007669"/>
    <property type="project" value="UniProtKB-KW"/>
</dbReference>
<dbReference type="RefSeq" id="WP_092917517.1">
    <property type="nucleotide sequence ID" value="NZ_FOZN01000002.1"/>
</dbReference>
<dbReference type="InterPro" id="IPR000847">
    <property type="entry name" value="LysR_HTH_N"/>
</dbReference>
<dbReference type="SUPFAM" id="SSF46785">
    <property type="entry name" value="Winged helix' DNA-binding domain"/>
    <property type="match status" value="1"/>
</dbReference>
<dbReference type="Pfam" id="PF03466">
    <property type="entry name" value="LysR_substrate"/>
    <property type="match status" value="1"/>
</dbReference>
<keyword evidence="2" id="KW-0805">Transcription regulation</keyword>
<comment type="caution">
    <text evidence="6">The sequence shown here is derived from an EMBL/GenBank/DDBJ whole genome shotgun (WGS) entry which is preliminary data.</text>
</comment>
<dbReference type="InterPro" id="IPR036388">
    <property type="entry name" value="WH-like_DNA-bd_sf"/>
</dbReference>
<dbReference type="AlphaFoldDB" id="A0AA94HMM4"/>
<evidence type="ECO:0000256" key="2">
    <source>
        <dbReference type="ARBA" id="ARBA00023015"/>
    </source>
</evidence>
<dbReference type="GO" id="GO:0032993">
    <property type="term" value="C:protein-DNA complex"/>
    <property type="evidence" value="ECO:0007669"/>
    <property type="project" value="TreeGrafter"/>
</dbReference>
<accession>A0AA94HMM4</accession>
<evidence type="ECO:0000313" key="6">
    <source>
        <dbReference type="EMBL" id="SFS11516.1"/>
    </source>
</evidence>
<evidence type="ECO:0000259" key="5">
    <source>
        <dbReference type="PROSITE" id="PS50931"/>
    </source>
</evidence>
<keyword evidence="3 6" id="KW-0238">DNA-binding</keyword>
<gene>
    <name evidence="6" type="ORF">SAMN04487783_1587</name>
</gene>
<proteinExistence type="inferred from homology"/>
<dbReference type="GO" id="GO:0003700">
    <property type="term" value="F:DNA-binding transcription factor activity"/>
    <property type="evidence" value="ECO:0007669"/>
    <property type="project" value="InterPro"/>
</dbReference>
<keyword evidence="7" id="KW-1185">Reference proteome</keyword>
<name>A0AA94HMM4_9MICO</name>
<evidence type="ECO:0000313" key="7">
    <source>
        <dbReference type="Proteomes" id="UP000198506"/>
    </source>
</evidence>
<dbReference type="PANTHER" id="PTHR30346:SF28">
    <property type="entry name" value="HTH-TYPE TRANSCRIPTIONAL REGULATOR CYNR"/>
    <property type="match status" value="1"/>
</dbReference>
<comment type="similarity">
    <text evidence="1">Belongs to the LysR transcriptional regulatory family.</text>
</comment>
<dbReference type="Proteomes" id="UP000198506">
    <property type="component" value="Unassembled WGS sequence"/>
</dbReference>
<dbReference type="InterPro" id="IPR036390">
    <property type="entry name" value="WH_DNA-bd_sf"/>
</dbReference>
<organism evidence="6 7">
    <name type="scientific">Agrococcus baldri</name>
    <dbReference type="NCBI Taxonomy" id="153730"/>
    <lineage>
        <taxon>Bacteria</taxon>
        <taxon>Bacillati</taxon>
        <taxon>Actinomycetota</taxon>
        <taxon>Actinomycetes</taxon>
        <taxon>Micrococcales</taxon>
        <taxon>Microbacteriaceae</taxon>
        <taxon>Agrococcus</taxon>
    </lineage>
</organism>
<reference evidence="6 7" key="1">
    <citation type="submission" date="2016-10" db="EMBL/GenBank/DDBJ databases">
        <authorList>
            <person name="Varghese N."/>
            <person name="Submissions S."/>
        </authorList>
    </citation>
    <scope>NUCLEOTIDE SEQUENCE [LARGE SCALE GENOMIC DNA]</scope>
    <source>
        <strain evidence="6 7">IAM 15147</strain>
    </source>
</reference>
<dbReference type="FunFam" id="1.10.10.10:FF:000001">
    <property type="entry name" value="LysR family transcriptional regulator"/>
    <property type="match status" value="1"/>
</dbReference>
<dbReference type="PROSITE" id="PS50931">
    <property type="entry name" value="HTH_LYSR"/>
    <property type="match status" value="1"/>
</dbReference>
<evidence type="ECO:0000256" key="1">
    <source>
        <dbReference type="ARBA" id="ARBA00009437"/>
    </source>
</evidence>
<dbReference type="InterPro" id="IPR005119">
    <property type="entry name" value="LysR_subst-bd"/>
</dbReference>
<dbReference type="PRINTS" id="PR00039">
    <property type="entry name" value="HTHLYSR"/>
</dbReference>
<dbReference type="Gene3D" id="1.10.10.10">
    <property type="entry name" value="Winged helix-like DNA-binding domain superfamily/Winged helix DNA-binding domain"/>
    <property type="match status" value="1"/>
</dbReference>
<dbReference type="Pfam" id="PF00126">
    <property type="entry name" value="HTH_1"/>
    <property type="match status" value="1"/>
</dbReference>
<sequence length="293" mass="32284">MELSHLRVFVAVARHSNITRAATSLHLTPSPVSRTIRELEREIGSRLFERSYHSLELTPAGDELLPSAVEMLRIAGEILGEPRPPLRLGATPWAPSRFAKRLRAAADEAWDGPIEFEEAMSSELLPKLKFGELDAVLVHLPVDMPGVESRVVAEYHLELARFPRSADAQERESPGSETVLILPIVLQRRTMEHTVTLLNDAGYTHVEEIAFSDLLTVGPRMRRTGASLMTTRATDTPIGALVDMDELEFRKLGSGDDSLQLGLVTRTTEARIAPVLLQIAHMLAPAGSKPEVI</sequence>
<dbReference type="SUPFAM" id="SSF53850">
    <property type="entry name" value="Periplasmic binding protein-like II"/>
    <property type="match status" value="1"/>
</dbReference>
<dbReference type="EMBL" id="FOZN01000002">
    <property type="protein sequence ID" value="SFS11516.1"/>
    <property type="molecule type" value="Genomic_DNA"/>
</dbReference>
<dbReference type="PANTHER" id="PTHR30346">
    <property type="entry name" value="TRANSCRIPTIONAL DUAL REGULATOR HCAR-RELATED"/>
    <property type="match status" value="1"/>
</dbReference>
<keyword evidence="4" id="KW-0804">Transcription</keyword>
<evidence type="ECO:0000256" key="4">
    <source>
        <dbReference type="ARBA" id="ARBA00023163"/>
    </source>
</evidence>
<feature type="domain" description="HTH lysR-type" evidence="5">
    <location>
        <begin position="1"/>
        <end position="58"/>
    </location>
</feature>
<protein>
    <submittedName>
        <fullName evidence="6">DNA-binding transcriptional regulator, LysR family</fullName>
    </submittedName>
</protein>